<sequence>MDSTETKKLIGARIAIARKANGFNQDQLAEEVGVHKQTISRWESGKRAPNGEEVRLIVETLNCSADFILGLTDTLKIGGGND</sequence>
<gene>
    <name evidence="3" type="ORF">QVN30_11150</name>
</gene>
<proteinExistence type="predicted"/>
<keyword evidence="4" id="KW-1185">Reference proteome</keyword>
<organism evidence="3 4">
    <name type="scientific">Collinsella ihumii</name>
    <dbReference type="NCBI Taxonomy" id="1720204"/>
    <lineage>
        <taxon>Bacteria</taxon>
        <taxon>Bacillati</taxon>
        <taxon>Actinomycetota</taxon>
        <taxon>Coriobacteriia</taxon>
        <taxon>Coriobacteriales</taxon>
        <taxon>Coriobacteriaceae</taxon>
        <taxon>Collinsella</taxon>
    </lineage>
</organism>
<dbReference type="EMBL" id="JAUEIQ010000014">
    <property type="protein sequence ID" value="MDN0064855.1"/>
    <property type="molecule type" value="Genomic_DNA"/>
</dbReference>
<reference evidence="3" key="2">
    <citation type="submission" date="2024-05" db="EMBL/GenBank/DDBJ databases">
        <title>Identification and characterization of horizontal gene transfer across gut microbiota members of farm animals based on homology search.</title>
        <authorList>
            <person name="Schwarzerova J."/>
            <person name="Nykrynova M."/>
            <person name="Jureckova K."/>
            <person name="Cejkova D."/>
            <person name="Rychlik I."/>
        </authorList>
    </citation>
    <scope>NUCLEOTIDE SEQUENCE</scope>
    <source>
        <strain evidence="3">176_SSukc20</strain>
    </source>
</reference>
<evidence type="ECO:0000259" key="2">
    <source>
        <dbReference type="PROSITE" id="PS50943"/>
    </source>
</evidence>
<dbReference type="PROSITE" id="PS50943">
    <property type="entry name" value="HTH_CROC1"/>
    <property type="match status" value="1"/>
</dbReference>
<reference evidence="3" key="1">
    <citation type="submission" date="2023-06" db="EMBL/GenBank/DDBJ databases">
        <authorList>
            <person name="Zeman M."/>
            <person name="Kubasova T."/>
            <person name="Jahodarova E."/>
            <person name="Nykrynova M."/>
            <person name="Rychlik I."/>
        </authorList>
    </citation>
    <scope>NUCLEOTIDE SEQUENCE</scope>
    <source>
        <strain evidence="3">176_SSukc20</strain>
    </source>
</reference>
<dbReference type="SMART" id="SM00530">
    <property type="entry name" value="HTH_XRE"/>
    <property type="match status" value="1"/>
</dbReference>
<dbReference type="PANTHER" id="PTHR46558:SF11">
    <property type="entry name" value="HTH-TYPE TRANSCRIPTIONAL REGULATOR XRE"/>
    <property type="match status" value="1"/>
</dbReference>
<accession>A0ABT7XHG0</accession>
<dbReference type="PANTHER" id="PTHR46558">
    <property type="entry name" value="TRACRIPTIONAL REGULATORY PROTEIN-RELATED-RELATED"/>
    <property type="match status" value="1"/>
</dbReference>
<dbReference type="Proteomes" id="UP001168435">
    <property type="component" value="Unassembled WGS sequence"/>
</dbReference>
<protein>
    <submittedName>
        <fullName evidence="3">Helix-turn-helix transcriptional regulator</fullName>
    </submittedName>
</protein>
<dbReference type="CDD" id="cd00093">
    <property type="entry name" value="HTH_XRE"/>
    <property type="match status" value="1"/>
</dbReference>
<dbReference type="RefSeq" id="WP_289836419.1">
    <property type="nucleotide sequence ID" value="NZ_JAUEIQ010000014.1"/>
</dbReference>
<comment type="caution">
    <text evidence="3">The sequence shown here is derived from an EMBL/GenBank/DDBJ whole genome shotgun (WGS) entry which is preliminary data.</text>
</comment>
<dbReference type="Gene3D" id="1.10.260.40">
    <property type="entry name" value="lambda repressor-like DNA-binding domains"/>
    <property type="match status" value="1"/>
</dbReference>
<dbReference type="Pfam" id="PF01381">
    <property type="entry name" value="HTH_3"/>
    <property type="match status" value="1"/>
</dbReference>
<evidence type="ECO:0000313" key="4">
    <source>
        <dbReference type="Proteomes" id="UP001168435"/>
    </source>
</evidence>
<dbReference type="InterPro" id="IPR001387">
    <property type="entry name" value="Cro/C1-type_HTH"/>
</dbReference>
<dbReference type="SUPFAM" id="SSF47413">
    <property type="entry name" value="lambda repressor-like DNA-binding domains"/>
    <property type="match status" value="1"/>
</dbReference>
<dbReference type="InterPro" id="IPR010982">
    <property type="entry name" value="Lambda_DNA-bd_dom_sf"/>
</dbReference>
<keyword evidence="1" id="KW-0238">DNA-binding</keyword>
<name>A0ABT7XHG0_9ACTN</name>
<evidence type="ECO:0000256" key="1">
    <source>
        <dbReference type="ARBA" id="ARBA00023125"/>
    </source>
</evidence>
<evidence type="ECO:0000313" key="3">
    <source>
        <dbReference type="EMBL" id="MDN0064855.1"/>
    </source>
</evidence>
<feature type="domain" description="HTH cro/C1-type" evidence="2">
    <location>
        <begin position="14"/>
        <end position="68"/>
    </location>
</feature>